<organism evidence="1 2">
    <name type="scientific">Mycteria americana</name>
    <name type="common">Wood stork</name>
    <dbReference type="NCBI Taxonomy" id="33587"/>
    <lineage>
        <taxon>Eukaryota</taxon>
        <taxon>Metazoa</taxon>
        <taxon>Chordata</taxon>
        <taxon>Craniata</taxon>
        <taxon>Vertebrata</taxon>
        <taxon>Euteleostomi</taxon>
        <taxon>Archelosauria</taxon>
        <taxon>Archosauria</taxon>
        <taxon>Dinosauria</taxon>
        <taxon>Saurischia</taxon>
        <taxon>Theropoda</taxon>
        <taxon>Coelurosauria</taxon>
        <taxon>Aves</taxon>
        <taxon>Neognathae</taxon>
        <taxon>Neoaves</taxon>
        <taxon>Aequornithes</taxon>
        <taxon>Ciconiiformes</taxon>
        <taxon>Ciconiidae</taxon>
        <taxon>Mycteria</taxon>
    </lineage>
</organism>
<evidence type="ECO:0000313" key="2">
    <source>
        <dbReference type="Proteomes" id="UP001333110"/>
    </source>
</evidence>
<evidence type="ECO:0000313" key="1">
    <source>
        <dbReference type="EMBL" id="KAK4825550.1"/>
    </source>
</evidence>
<protein>
    <submittedName>
        <fullName evidence="1">Uncharacterized protein</fullName>
    </submittedName>
</protein>
<accession>A0AAN7P2J8</accession>
<name>A0AAN7P2J8_MYCAM</name>
<keyword evidence="2" id="KW-1185">Reference proteome</keyword>
<reference evidence="1 2" key="1">
    <citation type="journal article" date="2023" name="J. Hered.">
        <title>Chromosome-level genome of the wood stork (Mycteria americana) provides insight into avian chromosome evolution.</title>
        <authorList>
            <person name="Flamio R. Jr."/>
            <person name="Ramstad K.M."/>
        </authorList>
    </citation>
    <scope>NUCLEOTIDE SEQUENCE [LARGE SCALE GENOMIC DNA]</scope>
    <source>
        <strain evidence="1">JAX WOST 10</strain>
    </source>
</reference>
<sequence length="140" mass="15561">MKMIKGLEHLTYEERLRELGLFSLEKRRLRIKDPSSGVGSDLAPHPPGTYVDSGYGQIISYLLACDTAPPGHVQARSVSSSSIPLNSSPRSVYRHLLIAATRLANRDPRLFAWVMRAPYPFSGQRSVQEKIGLHFPEASS</sequence>
<gene>
    <name evidence="1" type="ORF">QYF61_000138</name>
</gene>
<comment type="caution">
    <text evidence="1">The sequence shown here is derived from an EMBL/GenBank/DDBJ whole genome shotgun (WGS) entry which is preliminary data.</text>
</comment>
<dbReference type="EMBL" id="JAUNZN010000002">
    <property type="protein sequence ID" value="KAK4825550.1"/>
    <property type="molecule type" value="Genomic_DNA"/>
</dbReference>
<dbReference type="Proteomes" id="UP001333110">
    <property type="component" value="Unassembled WGS sequence"/>
</dbReference>
<dbReference type="AlphaFoldDB" id="A0AAN7P2J8"/>
<proteinExistence type="predicted"/>